<dbReference type="PANTHER" id="PTHR42885">
    <property type="entry name" value="HISTIDINOL-PHOSPHATE AMINOTRANSFERASE-RELATED"/>
    <property type="match status" value="1"/>
</dbReference>
<evidence type="ECO:0000256" key="9">
    <source>
        <dbReference type="ARBA" id="ARBA00023102"/>
    </source>
</evidence>
<dbReference type="OrthoDB" id="9813612at2"/>
<dbReference type="GO" id="GO:0004400">
    <property type="term" value="F:histidinol-phosphate transaminase activity"/>
    <property type="evidence" value="ECO:0007669"/>
    <property type="project" value="UniProtKB-UniRule"/>
</dbReference>
<protein>
    <recommendedName>
        <fullName evidence="11">Histidinol-phosphate aminotransferase</fullName>
        <ecNumber evidence="11">2.6.1.9</ecNumber>
    </recommendedName>
    <alternativeName>
        <fullName evidence="11">Imidazole acetol-phosphate transaminase</fullName>
    </alternativeName>
</protein>
<dbReference type="Gene3D" id="3.90.1150.10">
    <property type="entry name" value="Aspartate Aminotransferase, domain 1"/>
    <property type="match status" value="1"/>
</dbReference>
<dbReference type="CDD" id="cd00609">
    <property type="entry name" value="AAT_like"/>
    <property type="match status" value="1"/>
</dbReference>
<dbReference type="InterPro" id="IPR004839">
    <property type="entry name" value="Aminotransferase_I/II_large"/>
</dbReference>
<feature type="domain" description="Aminotransferase class I/classII large" evidence="12">
    <location>
        <begin position="37"/>
        <end position="363"/>
    </location>
</feature>
<evidence type="ECO:0000259" key="12">
    <source>
        <dbReference type="Pfam" id="PF00155"/>
    </source>
</evidence>
<feature type="modified residue" description="N6-(pyridoxal phosphate)lysine" evidence="11">
    <location>
        <position position="226"/>
    </location>
</feature>
<organism evidence="13 14">
    <name type="scientific">Pseudidiomarina gelatinasegens</name>
    <dbReference type="NCBI Taxonomy" id="2487740"/>
    <lineage>
        <taxon>Bacteria</taxon>
        <taxon>Pseudomonadati</taxon>
        <taxon>Pseudomonadota</taxon>
        <taxon>Gammaproteobacteria</taxon>
        <taxon>Alteromonadales</taxon>
        <taxon>Idiomarinaceae</taxon>
        <taxon>Pseudidiomarina</taxon>
    </lineage>
</organism>
<dbReference type="GO" id="GO:0030170">
    <property type="term" value="F:pyridoxal phosphate binding"/>
    <property type="evidence" value="ECO:0007669"/>
    <property type="project" value="InterPro"/>
</dbReference>
<dbReference type="Proteomes" id="UP000288789">
    <property type="component" value="Unassembled WGS sequence"/>
</dbReference>
<evidence type="ECO:0000256" key="1">
    <source>
        <dbReference type="ARBA" id="ARBA00001933"/>
    </source>
</evidence>
<dbReference type="GO" id="GO:0000105">
    <property type="term" value="P:L-histidine biosynthetic process"/>
    <property type="evidence" value="ECO:0007669"/>
    <property type="project" value="UniProtKB-UniRule"/>
</dbReference>
<evidence type="ECO:0000256" key="8">
    <source>
        <dbReference type="ARBA" id="ARBA00022898"/>
    </source>
</evidence>
<sequence>MSLATQLQRARLAQLTPYASARRSMSGGAVWLNANEAPTTPSLTADQQQLNRYPSFQSERLNGAYADYAGVQTQQVLSCRGSDEAIDLLIRSFCEPGQDSIMITTPTYGMYAISAQTHGAGVIDVPLRKAQDASLQFDLEGMAKQLTAAGKRVKLVFVCNPSNPVGNSLNLADVEQLLELVGEQALVVLDEAYIEFAAASGVQQLNTIASWLSKYPQLVVLRTLSKAFGLAAIRCGFALANTDVIDVLRKVIAPYPMPQPCLDIAERALSGAGISAMQQLVADTVALRDAFIKQIMAKPWALKVWPTCTNFVLVSVPDASELVSQCSAAGVLIRNQSAQRGLDNTVRMSIGSADEMNQLLEVLP</sequence>
<proteinExistence type="inferred from homology"/>
<keyword evidence="8 11" id="KW-0663">Pyridoxal phosphate</keyword>
<comment type="subunit">
    <text evidence="4 11">Homodimer.</text>
</comment>
<keyword evidence="5 11" id="KW-0032">Aminotransferase</keyword>
<gene>
    <name evidence="11" type="primary">hisC</name>
    <name evidence="13" type="ORF">EGC76_00095</name>
</gene>
<evidence type="ECO:0000256" key="7">
    <source>
        <dbReference type="ARBA" id="ARBA00022679"/>
    </source>
</evidence>
<evidence type="ECO:0000313" key="13">
    <source>
        <dbReference type="EMBL" id="RWU12668.1"/>
    </source>
</evidence>
<dbReference type="InterPro" id="IPR015422">
    <property type="entry name" value="PyrdxlP-dep_Trfase_small"/>
</dbReference>
<dbReference type="InterPro" id="IPR015424">
    <property type="entry name" value="PyrdxlP-dep_Trfase"/>
</dbReference>
<evidence type="ECO:0000256" key="4">
    <source>
        <dbReference type="ARBA" id="ARBA00011738"/>
    </source>
</evidence>
<dbReference type="InterPro" id="IPR005861">
    <property type="entry name" value="HisP_aminotrans"/>
</dbReference>
<dbReference type="Gene3D" id="3.40.640.10">
    <property type="entry name" value="Type I PLP-dependent aspartate aminotransferase-like (Major domain)"/>
    <property type="match status" value="1"/>
</dbReference>
<dbReference type="Pfam" id="PF00155">
    <property type="entry name" value="Aminotran_1_2"/>
    <property type="match status" value="1"/>
</dbReference>
<dbReference type="InterPro" id="IPR015421">
    <property type="entry name" value="PyrdxlP-dep_Trfase_major"/>
</dbReference>
<comment type="similarity">
    <text evidence="3 11">Belongs to the class-II pyridoxal-phosphate-dependent aminotransferase family. Histidinol-phosphate aminotransferase subfamily.</text>
</comment>
<comment type="catalytic activity">
    <reaction evidence="10 11">
        <text>L-histidinol phosphate + 2-oxoglutarate = 3-(imidazol-4-yl)-2-oxopropyl phosphate + L-glutamate</text>
        <dbReference type="Rhea" id="RHEA:23744"/>
        <dbReference type="ChEBI" id="CHEBI:16810"/>
        <dbReference type="ChEBI" id="CHEBI:29985"/>
        <dbReference type="ChEBI" id="CHEBI:57766"/>
        <dbReference type="ChEBI" id="CHEBI:57980"/>
        <dbReference type="EC" id="2.6.1.9"/>
    </reaction>
</comment>
<dbReference type="AlphaFoldDB" id="A0A443Z6W8"/>
<dbReference type="PANTHER" id="PTHR42885:SF2">
    <property type="entry name" value="HISTIDINOL-PHOSPHATE AMINOTRANSFERASE"/>
    <property type="match status" value="1"/>
</dbReference>
<evidence type="ECO:0000256" key="3">
    <source>
        <dbReference type="ARBA" id="ARBA00007970"/>
    </source>
</evidence>
<evidence type="ECO:0000256" key="5">
    <source>
        <dbReference type="ARBA" id="ARBA00022576"/>
    </source>
</evidence>
<dbReference type="EC" id="2.6.1.9" evidence="11"/>
<keyword evidence="14" id="KW-1185">Reference proteome</keyword>
<dbReference type="NCBIfam" id="TIGR01141">
    <property type="entry name" value="hisC"/>
    <property type="match status" value="1"/>
</dbReference>
<dbReference type="HAMAP" id="MF_01023">
    <property type="entry name" value="HisC_aminotrans_2"/>
    <property type="match status" value="1"/>
</dbReference>
<accession>A0A443Z6W8</accession>
<evidence type="ECO:0000313" key="14">
    <source>
        <dbReference type="Proteomes" id="UP000288789"/>
    </source>
</evidence>
<evidence type="ECO:0000256" key="10">
    <source>
        <dbReference type="ARBA" id="ARBA00047481"/>
    </source>
</evidence>
<dbReference type="InterPro" id="IPR001917">
    <property type="entry name" value="Aminotrans_II_pyridoxalP_BS"/>
</dbReference>
<dbReference type="SUPFAM" id="SSF53383">
    <property type="entry name" value="PLP-dependent transferases"/>
    <property type="match status" value="1"/>
</dbReference>
<dbReference type="EMBL" id="RSFE01000001">
    <property type="protein sequence ID" value="RWU12668.1"/>
    <property type="molecule type" value="Genomic_DNA"/>
</dbReference>
<evidence type="ECO:0000256" key="11">
    <source>
        <dbReference type="HAMAP-Rule" id="MF_01023"/>
    </source>
</evidence>
<reference evidence="13 14" key="1">
    <citation type="submission" date="2018-12" db="EMBL/GenBank/DDBJ databases">
        <authorList>
            <person name="Li A."/>
            <person name="Zhang M."/>
            <person name="Zhu H."/>
        </authorList>
    </citation>
    <scope>NUCLEOTIDE SEQUENCE [LARGE SCALE GENOMIC DNA]</scope>
    <source>
        <strain evidence="13 14">R04H25</strain>
    </source>
</reference>
<comment type="caution">
    <text evidence="13">The sequence shown here is derived from an EMBL/GenBank/DDBJ whole genome shotgun (WGS) entry which is preliminary data.</text>
</comment>
<dbReference type="UniPathway" id="UPA00031">
    <property type="reaction ID" value="UER00012"/>
</dbReference>
<evidence type="ECO:0000256" key="2">
    <source>
        <dbReference type="ARBA" id="ARBA00005011"/>
    </source>
</evidence>
<comment type="cofactor">
    <cofactor evidence="1 11">
        <name>pyridoxal 5'-phosphate</name>
        <dbReference type="ChEBI" id="CHEBI:597326"/>
    </cofactor>
</comment>
<name>A0A443Z6W8_9GAMM</name>
<dbReference type="PROSITE" id="PS00599">
    <property type="entry name" value="AA_TRANSFER_CLASS_2"/>
    <property type="match status" value="1"/>
</dbReference>
<comment type="pathway">
    <text evidence="2 11">Amino-acid biosynthesis; L-histidine biosynthesis; L-histidine from 5-phospho-alpha-D-ribose 1-diphosphate: step 7/9.</text>
</comment>
<keyword evidence="7 11" id="KW-0808">Transferase</keyword>
<evidence type="ECO:0000256" key="6">
    <source>
        <dbReference type="ARBA" id="ARBA00022605"/>
    </source>
</evidence>
<dbReference type="RefSeq" id="WP_128350997.1">
    <property type="nucleotide sequence ID" value="NZ_RSFE01000001.1"/>
</dbReference>
<keyword evidence="9 11" id="KW-0368">Histidine biosynthesis</keyword>
<keyword evidence="6 11" id="KW-0028">Amino-acid biosynthesis</keyword>